<keyword evidence="3" id="KW-1185">Reference proteome</keyword>
<sequence length="106" mass="12132">MKSIQIPLDTLSSWKIKQRRSLVQSQFTTTRGFPVPEIPLIFTSKSQFCHCRSVTDGCPSQRSVEEKDSWDWETRPTPSWRTDPVSEIGTLPFGLGTDSFRRGINQ</sequence>
<feature type="region of interest" description="Disordered" evidence="1">
    <location>
        <begin position="61"/>
        <end position="106"/>
    </location>
</feature>
<dbReference type="EMBL" id="JRKL02003582">
    <property type="protein sequence ID" value="KAF3954798.1"/>
    <property type="molecule type" value="Genomic_DNA"/>
</dbReference>
<proteinExistence type="predicted"/>
<evidence type="ECO:0000313" key="2">
    <source>
        <dbReference type="EMBL" id="KAF3954798.1"/>
    </source>
</evidence>
<dbReference type="AlphaFoldDB" id="A0A8J4QP30"/>
<dbReference type="Proteomes" id="UP000737018">
    <property type="component" value="Unassembled WGS sequence"/>
</dbReference>
<reference evidence="2" key="1">
    <citation type="submission" date="2020-03" db="EMBL/GenBank/DDBJ databases">
        <title>Castanea mollissima Vanexum genome sequencing.</title>
        <authorList>
            <person name="Staton M."/>
        </authorList>
    </citation>
    <scope>NUCLEOTIDE SEQUENCE</scope>
    <source>
        <tissue evidence="2">Leaf</tissue>
    </source>
</reference>
<accession>A0A8J4QP30</accession>
<evidence type="ECO:0000256" key="1">
    <source>
        <dbReference type="SAM" id="MobiDB-lite"/>
    </source>
</evidence>
<protein>
    <submittedName>
        <fullName evidence="2">Uncharacterized protein</fullName>
    </submittedName>
</protein>
<comment type="caution">
    <text evidence="2">The sequence shown here is derived from an EMBL/GenBank/DDBJ whole genome shotgun (WGS) entry which is preliminary data.</text>
</comment>
<feature type="compositionally biased region" description="Basic and acidic residues" evidence="1">
    <location>
        <begin position="63"/>
        <end position="74"/>
    </location>
</feature>
<organism evidence="2 3">
    <name type="scientific">Castanea mollissima</name>
    <name type="common">Chinese chestnut</name>
    <dbReference type="NCBI Taxonomy" id="60419"/>
    <lineage>
        <taxon>Eukaryota</taxon>
        <taxon>Viridiplantae</taxon>
        <taxon>Streptophyta</taxon>
        <taxon>Embryophyta</taxon>
        <taxon>Tracheophyta</taxon>
        <taxon>Spermatophyta</taxon>
        <taxon>Magnoliopsida</taxon>
        <taxon>eudicotyledons</taxon>
        <taxon>Gunneridae</taxon>
        <taxon>Pentapetalae</taxon>
        <taxon>rosids</taxon>
        <taxon>fabids</taxon>
        <taxon>Fagales</taxon>
        <taxon>Fagaceae</taxon>
        <taxon>Castanea</taxon>
    </lineage>
</organism>
<evidence type="ECO:0000313" key="3">
    <source>
        <dbReference type="Proteomes" id="UP000737018"/>
    </source>
</evidence>
<name>A0A8J4QP30_9ROSI</name>
<gene>
    <name evidence="2" type="ORF">CMV_019906</name>
</gene>